<sequence length="61" mass="7282">SLERMWERTWQLQSDPEAEAPRGLLYVCLGVLLRHPLVDGWREVVQDRMAKWEQEWTSATQ</sequence>
<feature type="non-terminal residue" evidence="1">
    <location>
        <position position="61"/>
    </location>
</feature>
<evidence type="ECO:0000313" key="2">
    <source>
        <dbReference type="Proteomes" id="UP001189429"/>
    </source>
</evidence>
<feature type="non-terminal residue" evidence="1">
    <location>
        <position position="1"/>
    </location>
</feature>
<accession>A0ABN9RSA6</accession>
<name>A0ABN9RSA6_9DINO</name>
<evidence type="ECO:0000313" key="1">
    <source>
        <dbReference type="EMBL" id="CAK0821822.1"/>
    </source>
</evidence>
<organism evidence="1 2">
    <name type="scientific">Prorocentrum cordatum</name>
    <dbReference type="NCBI Taxonomy" id="2364126"/>
    <lineage>
        <taxon>Eukaryota</taxon>
        <taxon>Sar</taxon>
        <taxon>Alveolata</taxon>
        <taxon>Dinophyceae</taxon>
        <taxon>Prorocentrales</taxon>
        <taxon>Prorocentraceae</taxon>
        <taxon>Prorocentrum</taxon>
    </lineage>
</organism>
<keyword evidence="2" id="KW-1185">Reference proteome</keyword>
<dbReference type="Proteomes" id="UP001189429">
    <property type="component" value="Unassembled WGS sequence"/>
</dbReference>
<proteinExistence type="predicted"/>
<protein>
    <submittedName>
        <fullName evidence="1">Uncharacterized protein</fullName>
    </submittedName>
</protein>
<reference evidence="1" key="1">
    <citation type="submission" date="2023-10" db="EMBL/GenBank/DDBJ databases">
        <authorList>
            <person name="Chen Y."/>
            <person name="Shah S."/>
            <person name="Dougan E. K."/>
            <person name="Thang M."/>
            <person name="Chan C."/>
        </authorList>
    </citation>
    <scope>NUCLEOTIDE SEQUENCE [LARGE SCALE GENOMIC DNA]</scope>
</reference>
<dbReference type="EMBL" id="CAUYUJ010007742">
    <property type="protein sequence ID" value="CAK0821822.1"/>
    <property type="molecule type" value="Genomic_DNA"/>
</dbReference>
<comment type="caution">
    <text evidence="1">The sequence shown here is derived from an EMBL/GenBank/DDBJ whole genome shotgun (WGS) entry which is preliminary data.</text>
</comment>
<gene>
    <name evidence="1" type="ORF">PCOR1329_LOCUS22984</name>
</gene>